<evidence type="ECO:0000259" key="2">
    <source>
        <dbReference type="PROSITE" id="PS50181"/>
    </source>
</evidence>
<dbReference type="Proteomes" id="UP000265520">
    <property type="component" value="Unassembled WGS sequence"/>
</dbReference>
<dbReference type="AlphaFoldDB" id="A0A392LXY2"/>
<dbReference type="PANTHER" id="PTHR32212">
    <property type="entry name" value="CYCLIN-LIKE F-BOX"/>
    <property type="match status" value="1"/>
</dbReference>
<feature type="compositionally biased region" description="Polar residues" evidence="1">
    <location>
        <begin position="509"/>
        <end position="522"/>
    </location>
</feature>
<feature type="region of interest" description="Disordered" evidence="1">
    <location>
        <begin position="494"/>
        <end position="522"/>
    </location>
</feature>
<organism evidence="3 4">
    <name type="scientific">Trifolium medium</name>
    <dbReference type="NCBI Taxonomy" id="97028"/>
    <lineage>
        <taxon>Eukaryota</taxon>
        <taxon>Viridiplantae</taxon>
        <taxon>Streptophyta</taxon>
        <taxon>Embryophyta</taxon>
        <taxon>Tracheophyta</taxon>
        <taxon>Spermatophyta</taxon>
        <taxon>Magnoliopsida</taxon>
        <taxon>eudicotyledons</taxon>
        <taxon>Gunneridae</taxon>
        <taxon>Pentapetalae</taxon>
        <taxon>rosids</taxon>
        <taxon>fabids</taxon>
        <taxon>Fabales</taxon>
        <taxon>Fabaceae</taxon>
        <taxon>Papilionoideae</taxon>
        <taxon>50 kb inversion clade</taxon>
        <taxon>NPAAA clade</taxon>
        <taxon>Hologalegina</taxon>
        <taxon>IRL clade</taxon>
        <taxon>Trifolieae</taxon>
        <taxon>Trifolium</taxon>
    </lineage>
</organism>
<dbReference type="PANTHER" id="PTHR32212:SF269">
    <property type="entry name" value="F-BOX_RNI_FBD-LIKE DOMAIN PROTEIN"/>
    <property type="match status" value="1"/>
</dbReference>
<feature type="compositionally biased region" description="Basic and acidic residues" evidence="1">
    <location>
        <begin position="494"/>
        <end position="507"/>
    </location>
</feature>
<keyword evidence="4" id="KW-1185">Reference proteome</keyword>
<dbReference type="InterPro" id="IPR001810">
    <property type="entry name" value="F-box_dom"/>
</dbReference>
<dbReference type="SUPFAM" id="SSF81383">
    <property type="entry name" value="F-box domain"/>
    <property type="match status" value="1"/>
</dbReference>
<dbReference type="InterPro" id="IPR053781">
    <property type="entry name" value="F-box_AtFBL13-like"/>
</dbReference>
<evidence type="ECO:0000256" key="1">
    <source>
        <dbReference type="SAM" id="MobiDB-lite"/>
    </source>
</evidence>
<dbReference type="CDD" id="cd22160">
    <property type="entry name" value="F-box_AtFBL13-like"/>
    <property type="match status" value="1"/>
</dbReference>
<reference evidence="3 4" key="1">
    <citation type="journal article" date="2018" name="Front. Plant Sci.">
        <title>Red Clover (Trifolium pratense) and Zigzag Clover (T. medium) - A Picture of Genomic Similarities and Differences.</title>
        <authorList>
            <person name="Dluhosova J."/>
            <person name="Istvanek J."/>
            <person name="Nedelnik J."/>
            <person name="Repkova J."/>
        </authorList>
    </citation>
    <scope>NUCLEOTIDE SEQUENCE [LARGE SCALE GENOMIC DNA]</scope>
    <source>
        <strain evidence="4">cv. 10/8</strain>
        <tissue evidence="3">Leaf</tissue>
    </source>
</reference>
<dbReference type="PROSITE" id="PS50181">
    <property type="entry name" value="FBOX"/>
    <property type="match status" value="1"/>
</dbReference>
<dbReference type="SUPFAM" id="SSF52047">
    <property type="entry name" value="RNI-like"/>
    <property type="match status" value="1"/>
</dbReference>
<dbReference type="Gene3D" id="1.20.1280.50">
    <property type="match status" value="1"/>
</dbReference>
<accession>A0A392LXY2</accession>
<proteinExistence type="predicted"/>
<name>A0A392LXY2_9FABA</name>
<dbReference type="EMBL" id="LXQA010000152">
    <property type="protein sequence ID" value="MCH79504.1"/>
    <property type="molecule type" value="Genomic_DNA"/>
</dbReference>
<dbReference type="InterPro" id="IPR036047">
    <property type="entry name" value="F-box-like_dom_sf"/>
</dbReference>
<evidence type="ECO:0000313" key="3">
    <source>
        <dbReference type="EMBL" id="MCH79504.1"/>
    </source>
</evidence>
<dbReference type="SMART" id="SM00256">
    <property type="entry name" value="FBOX"/>
    <property type="match status" value="1"/>
</dbReference>
<protein>
    <submittedName>
        <fullName evidence="3">F-box family protein</fullName>
    </submittedName>
</protein>
<sequence length="522" mass="58350">MRHLLDSREERHLLDSLEEDTTRSKIKKRRQCENENGEIKGSEDRLSDLPDCVLLHIFSFLNTKHVVQTCVLSKRWRHLWKRIYTLILHSSRFTTKKRFTIFMSKILTLRDTSTALHALDLDRRGDIEPHVLKKILKYVYSHNIHLKELGISVNGEIDLIMSCVSSCRALTSLKLSLCRRRSTYGNFREALFPKSLNLPALTSLELTDFAFCGGENGCAEPFSPFNRLNSLVLRGWKLRDAQILSISNETLVDLAMHNYSRDITKIEISAKSLCTFTITGYVIHKICGSSLSSIKQVNINAQDIDLPKDYGLVLLSWLQDLANVESLTVTSTTLQILSLVPGLLEVQLPSLCNLKSLEVELKPMSDSTLLYFLIKEAMFEKAAAAKSRKEVAKLRKAFKCLEPPAVPDGIVDFLRQNSLSAKVNIKTNFSTSFNLKQIVESIKGAKYIEYPSPFTVPGSSSAAPVLAAESVSASSSAAVPATVAPPNLHLCCVEKDDNKSSNEDKVENYQPNTNSALVDNGQ</sequence>
<evidence type="ECO:0000313" key="4">
    <source>
        <dbReference type="Proteomes" id="UP000265520"/>
    </source>
</evidence>
<dbReference type="InterPro" id="IPR032675">
    <property type="entry name" value="LRR_dom_sf"/>
</dbReference>
<feature type="domain" description="F-box" evidence="2">
    <location>
        <begin position="43"/>
        <end position="87"/>
    </location>
</feature>
<dbReference type="Gene3D" id="3.80.10.10">
    <property type="entry name" value="Ribonuclease Inhibitor"/>
    <property type="match status" value="1"/>
</dbReference>
<gene>
    <name evidence="3" type="ORF">A2U01_0000254</name>
</gene>
<comment type="caution">
    <text evidence="3">The sequence shown here is derived from an EMBL/GenBank/DDBJ whole genome shotgun (WGS) entry which is preliminary data.</text>
</comment>
<dbReference type="Pfam" id="PF00646">
    <property type="entry name" value="F-box"/>
    <property type="match status" value="1"/>
</dbReference>